<reference evidence="2 3" key="1">
    <citation type="submission" date="2020-04" db="EMBL/GenBank/DDBJ databases">
        <authorList>
            <person name="De Canck E."/>
        </authorList>
    </citation>
    <scope>NUCLEOTIDE SEQUENCE [LARGE SCALE GENOMIC DNA]</scope>
    <source>
        <strain evidence="2 3">LMG 3458</strain>
    </source>
</reference>
<feature type="signal peptide" evidence="1">
    <location>
        <begin position="1"/>
        <end position="32"/>
    </location>
</feature>
<keyword evidence="1" id="KW-0732">Signal</keyword>
<proteinExistence type="predicted"/>
<protein>
    <submittedName>
        <fullName evidence="2">Uncharacterized protein</fullName>
    </submittedName>
</protein>
<dbReference type="Proteomes" id="UP000494111">
    <property type="component" value="Unassembled WGS sequence"/>
</dbReference>
<dbReference type="EMBL" id="CADIJO010000001">
    <property type="protein sequence ID" value="CAB3650695.1"/>
    <property type="molecule type" value="Genomic_DNA"/>
</dbReference>
<accession>A0A6S6Z4A6</accession>
<evidence type="ECO:0000256" key="1">
    <source>
        <dbReference type="SAM" id="SignalP"/>
    </source>
</evidence>
<feature type="chain" id="PRO_5028922608" evidence="1">
    <location>
        <begin position="33"/>
        <end position="212"/>
    </location>
</feature>
<gene>
    <name evidence="2" type="ORF">LMG3458_00049</name>
</gene>
<sequence length="212" mass="23108">MTAGAYRPAWRGWLAAWTWLCLGLLLAGNAQAQGFDRAAELQRYRAWMQHFTQDLDTLAATRAALTGPQLDALFARSVVPGSRASAFIRQAFTRPAGDHAYLPVHGAQNVVVAVLNSAIPAGEGGLYPETEPDLQGQDLTVWYLHVDVGNMTNTYLESSGNFTPYRLPPAGKLERNAFPFVLMDTRGDTLRLGGVSRELAGLMAYLQHAAAY</sequence>
<name>A0A6S6Z4A6_9BURK</name>
<evidence type="ECO:0000313" key="3">
    <source>
        <dbReference type="Proteomes" id="UP000494111"/>
    </source>
</evidence>
<dbReference type="AlphaFoldDB" id="A0A6S6Z4A6"/>
<organism evidence="2 3">
    <name type="scientific">Achromobacter deleyi</name>
    <dbReference type="NCBI Taxonomy" id="1353891"/>
    <lineage>
        <taxon>Bacteria</taxon>
        <taxon>Pseudomonadati</taxon>
        <taxon>Pseudomonadota</taxon>
        <taxon>Betaproteobacteria</taxon>
        <taxon>Burkholderiales</taxon>
        <taxon>Alcaligenaceae</taxon>
        <taxon>Achromobacter</taxon>
    </lineage>
</organism>
<evidence type="ECO:0000313" key="2">
    <source>
        <dbReference type="EMBL" id="CAB3650695.1"/>
    </source>
</evidence>
<dbReference type="RefSeq" id="WP_175190868.1">
    <property type="nucleotide sequence ID" value="NZ_CADIJO010000001.1"/>
</dbReference>